<gene>
    <name evidence="2" type="ORF">FocTR4_00007682</name>
</gene>
<evidence type="ECO:0000313" key="2">
    <source>
        <dbReference type="EMBL" id="TXC11254.1"/>
    </source>
</evidence>
<dbReference type="EMBL" id="VMNF01000003">
    <property type="protein sequence ID" value="TXC11254.1"/>
    <property type="molecule type" value="Genomic_DNA"/>
</dbReference>
<feature type="region of interest" description="Disordered" evidence="1">
    <location>
        <begin position="128"/>
        <end position="155"/>
    </location>
</feature>
<evidence type="ECO:0000256" key="1">
    <source>
        <dbReference type="SAM" id="MobiDB-lite"/>
    </source>
</evidence>
<feature type="region of interest" description="Disordered" evidence="1">
    <location>
        <begin position="1"/>
        <end position="63"/>
    </location>
</feature>
<dbReference type="Proteomes" id="UP000321331">
    <property type="component" value="Unassembled WGS sequence"/>
</dbReference>
<proteinExistence type="predicted"/>
<accession>A0A5C6TLW6</accession>
<sequence length="198" mass="21870">MACKNSGVNHSSDESFSHVDAAKPSGNGCGLGLWDSRPQDRKNGHTPPLQYSSVMERNGRRPHKRLIAKASGVWVRQGYRGAAEWGVGLGGATRSEEVHRGGHVPSAEGPRSGGRCIRRILKRVWSGGGGRRRLGQLQPPRESNQTQPNDPKRETEGSDIFVLILARESVNVQDFSFSLIDSHHLDSTRQWPFVRDTE</sequence>
<protein>
    <submittedName>
        <fullName evidence="2">Uncharacterized protein</fullName>
    </submittedName>
</protein>
<comment type="caution">
    <text evidence="2">The sequence shown here is derived from an EMBL/GenBank/DDBJ whole genome shotgun (WGS) entry which is preliminary data.</text>
</comment>
<name>A0A5C6TLW6_FUSOC</name>
<evidence type="ECO:0000313" key="3">
    <source>
        <dbReference type="Proteomes" id="UP000321331"/>
    </source>
</evidence>
<feature type="compositionally biased region" description="Basic and acidic residues" evidence="1">
    <location>
        <begin position="11"/>
        <end position="21"/>
    </location>
</feature>
<organism evidence="2 3">
    <name type="scientific">Fusarium oxysporum f. sp. cubense</name>
    <dbReference type="NCBI Taxonomy" id="61366"/>
    <lineage>
        <taxon>Eukaryota</taxon>
        <taxon>Fungi</taxon>
        <taxon>Dikarya</taxon>
        <taxon>Ascomycota</taxon>
        <taxon>Pezizomycotina</taxon>
        <taxon>Sordariomycetes</taxon>
        <taxon>Hypocreomycetidae</taxon>
        <taxon>Hypocreales</taxon>
        <taxon>Nectriaceae</taxon>
        <taxon>Fusarium</taxon>
        <taxon>Fusarium oxysporum species complex</taxon>
    </lineage>
</organism>
<feature type="compositionally biased region" description="Polar residues" evidence="1">
    <location>
        <begin position="1"/>
        <end position="10"/>
    </location>
</feature>
<dbReference type="AlphaFoldDB" id="A0A5C6TLW6"/>
<reference evidence="2 3" key="1">
    <citation type="submission" date="2019-07" db="EMBL/GenBank/DDBJ databases">
        <title>The First High-Quality Draft Genome Sequence of the Causal Agent of the Current Panama Disease Epidemic.</title>
        <authorList>
            <person name="Warmington R.J."/>
            <person name="Kay W."/>
            <person name="Jeffries A."/>
            <person name="Bebber D."/>
            <person name="Moore K."/>
            <person name="Studholme D.J."/>
        </authorList>
    </citation>
    <scope>NUCLEOTIDE SEQUENCE [LARGE SCALE GENOMIC DNA]</scope>
    <source>
        <strain evidence="2 3">TR4</strain>
    </source>
</reference>